<dbReference type="InterPro" id="IPR014048">
    <property type="entry name" value="MethylDNA_cys_MeTrfase_DNA-bd"/>
</dbReference>
<reference evidence="3 4" key="1">
    <citation type="submission" date="2017-11" db="EMBL/GenBank/DDBJ databases">
        <title>Genome-resolved metagenomics identifies genetic mobility, metabolic interactions, and unexpected diversity in perchlorate-reducing communities.</title>
        <authorList>
            <person name="Barnum T.P."/>
            <person name="Figueroa I.A."/>
            <person name="Carlstrom C.I."/>
            <person name="Lucas L.N."/>
            <person name="Engelbrektson A.L."/>
            <person name="Coates J.D."/>
        </authorList>
    </citation>
    <scope>NUCLEOTIDE SEQUENCE [LARGE SCALE GENOMIC DNA]</scope>
    <source>
        <strain evidence="3">BM301</strain>
    </source>
</reference>
<keyword evidence="3" id="KW-0489">Methyltransferase</keyword>
<proteinExistence type="predicted"/>
<keyword evidence="1" id="KW-0227">DNA damage</keyword>
<dbReference type="CDD" id="cd06445">
    <property type="entry name" value="ATase"/>
    <property type="match status" value="1"/>
</dbReference>
<gene>
    <name evidence="3" type="ORF">C0630_16770</name>
</gene>
<dbReference type="PANTHER" id="PTHR42942:SF1">
    <property type="entry name" value="ALKYLTRANSFERASE-LIKE PROTEIN 1"/>
    <property type="match status" value="1"/>
</dbReference>
<dbReference type="GO" id="GO:0032259">
    <property type="term" value="P:methylation"/>
    <property type="evidence" value="ECO:0007669"/>
    <property type="project" value="UniProtKB-KW"/>
</dbReference>
<dbReference type="InterPro" id="IPR052520">
    <property type="entry name" value="ATL_DNA_repair"/>
</dbReference>
<keyword evidence="3" id="KW-0808">Transferase</keyword>
<protein>
    <submittedName>
        <fullName evidence="3">Cysteine methyltransferase</fullName>
    </submittedName>
</protein>
<dbReference type="InterPro" id="IPR036217">
    <property type="entry name" value="MethylDNA_cys_MeTrfase_DNAb"/>
</dbReference>
<dbReference type="GO" id="GO:0006281">
    <property type="term" value="P:DNA repair"/>
    <property type="evidence" value="ECO:0007669"/>
    <property type="project" value="InterPro"/>
</dbReference>
<feature type="domain" description="Methylated-DNA-[protein]-cysteine S-methyltransferase DNA binding" evidence="2">
    <location>
        <begin position="8"/>
        <end position="88"/>
    </location>
</feature>
<name>A0A2N6CST1_9GAMM</name>
<dbReference type="SUPFAM" id="SSF46767">
    <property type="entry name" value="Methylated DNA-protein cysteine methyltransferase, C-terminal domain"/>
    <property type="match status" value="1"/>
</dbReference>
<organism evidence="3 4">
    <name type="scientific">Sedimenticola selenatireducens</name>
    <dbReference type="NCBI Taxonomy" id="191960"/>
    <lineage>
        <taxon>Bacteria</taxon>
        <taxon>Pseudomonadati</taxon>
        <taxon>Pseudomonadota</taxon>
        <taxon>Gammaproteobacteria</taxon>
        <taxon>Chromatiales</taxon>
        <taxon>Sedimenticolaceae</taxon>
        <taxon>Sedimenticola</taxon>
    </lineage>
</organism>
<evidence type="ECO:0000256" key="1">
    <source>
        <dbReference type="ARBA" id="ARBA00022763"/>
    </source>
</evidence>
<evidence type="ECO:0000259" key="2">
    <source>
        <dbReference type="Pfam" id="PF01035"/>
    </source>
</evidence>
<dbReference type="EMBL" id="PKUN01000027">
    <property type="protein sequence ID" value="PLX60176.1"/>
    <property type="molecule type" value="Genomic_DNA"/>
</dbReference>
<dbReference type="Pfam" id="PF01035">
    <property type="entry name" value="DNA_binding_1"/>
    <property type="match status" value="1"/>
</dbReference>
<dbReference type="AlphaFoldDB" id="A0A2N6CST1"/>
<dbReference type="Proteomes" id="UP000235015">
    <property type="component" value="Unassembled WGS sequence"/>
</dbReference>
<accession>A0A2N6CST1</accession>
<dbReference type="PANTHER" id="PTHR42942">
    <property type="entry name" value="6-O-METHYLGUANINE DNA METHYLTRANSFERASE"/>
    <property type="match status" value="1"/>
</dbReference>
<evidence type="ECO:0000313" key="4">
    <source>
        <dbReference type="Proteomes" id="UP000235015"/>
    </source>
</evidence>
<comment type="caution">
    <text evidence="3">The sequence shown here is derived from an EMBL/GenBank/DDBJ whole genome shotgun (WGS) entry which is preliminary data.</text>
</comment>
<dbReference type="InterPro" id="IPR036388">
    <property type="entry name" value="WH-like_DNA-bd_sf"/>
</dbReference>
<evidence type="ECO:0000313" key="3">
    <source>
        <dbReference type="EMBL" id="PLX60176.1"/>
    </source>
</evidence>
<dbReference type="RefSeq" id="WP_273440678.1">
    <property type="nucleotide sequence ID" value="NZ_CAXXYC010000002.1"/>
</dbReference>
<dbReference type="Gene3D" id="1.10.10.10">
    <property type="entry name" value="Winged helix-like DNA-binding domain superfamily/Winged helix DNA-binding domain"/>
    <property type="match status" value="1"/>
</dbReference>
<dbReference type="GO" id="GO:0008168">
    <property type="term" value="F:methyltransferase activity"/>
    <property type="evidence" value="ECO:0007669"/>
    <property type="project" value="UniProtKB-KW"/>
</dbReference>
<sequence length="115" mass="13212">MGRQVNNYQRIWRTVQAIPEGRVASYGQIADLAGLPRRARLVGRALGEVPDDQTVPWYRVLRSDGRIAFPAGSPQAERQKQRLQEEDVVVLNNRVRLGEFGWRPDLAELLMRLEF</sequence>